<dbReference type="PROSITE" id="PS51212">
    <property type="entry name" value="WSC"/>
    <property type="match status" value="11"/>
</dbReference>
<feature type="domain" description="WSC" evidence="3">
    <location>
        <begin position="1271"/>
        <end position="1364"/>
    </location>
</feature>
<dbReference type="PANTHER" id="PTHR43662:SF3">
    <property type="entry name" value="DOMAIN PROTEIN, PUTATIVE (AFU_ORTHOLOGUE AFUA_6G11970)-RELATED"/>
    <property type="match status" value="1"/>
</dbReference>
<sequence>MLGYKVCSLLSTGLLAIPSVIAQDERGLDAWHMDYLYTLVGEQLDPIVSPNKQSSHFHRVLGGSNFAAAYNYDELRASSCTTASISVDHSSYWAPQLYWIVDPANPGNTTFLQLSSYNRFYYFLGRNVRGSDPYDPSQPVQAFPKGLRMLAGDPNGKSPNGIYIYECHRNADLSDSVDADNFNFDNPCLGGIKFDLTFPSCWDGVNLYKNDQSHMAYPTNSVRDGPCPASHPVRLPSILLEYTYHPEEYPAITKGQNMKGHLAWANGDTTGYGLHADFLNGWDVDILTRALNDPGCVNLGYSIEIQKCPVLSPYFNIGAAQACRPSRGQLQEPYPQGDGNVVPKLPGCNPIWGSSGPKPTCNPAVPGLDVSAFLSTDGPYVVSASEIRNTTLSQEKGWRDVGCFTATSSATPLGSAAISYMDSNMTPTRCQQSCAKNGYSYSGLSVVGGFVCACSNTLDQNSAPVYSGCDTPCPVGSETCGGMLDILFHLIIKFNVAFCIGQYKQDISYQALQWSGLDPSAYYLGCYNLPQDWQNNGLVKASTFSFPSNSLTRDTCSSACAQKGAKWSAIRDTTCYCGSDWVMGQGYFAPDDFCNRPCGGNSTETCGSYYSMSVFNMTNYRGAASSGSGSGSSLAGAGYQGCFAEGNGKLALQGYTFSDSKLTPEMCKSYCNQLGLSLAGARNGNQCYCDSVFQGGQWLPDSQCSTPCAGNSSQFCGAPYQLSLYSSNGTTYGAAQATAAHPAGWKGCYPSLLILNKQAYSDYTVYPASLTPASCQSTCAYFGYKFAAVWASSSCNCGNQFVDSGKTPDYNCQTPCKSDSKFTCGGGNYIDVYAVNATSAPDTSALTAQGWLGCYNSPSSGAALADYSFTDGAMTPQLCQIACKQVGNYKLSGVQGSTCNCGNNNAGVIQPPSSCGTACPGDSKQICGATGSTWSYSIYNTTSGNSTAGSTVSGKGVAWTGCYKEASGYRALSGYTITSASMTSALCRRACALRGYSIAGTQYSAQCYCGNNLYSPGVMPATSCNMACSGAANETCGGAGLLDVYNTTGSYLGPDSKTGRIGCFGDVSLLNGSSYASSLMSSSICASTCLRQGFAISGTFAGNTCRCGDADVVSKLTLNDDGQCNTACAGLKTGEICGGLYAQTLYNASIAASGSSGSSSGNSTSSSNYLGCYNEGTTRTLSAYTYTSNSLTNKDCMASCGSLGFKYSGTEYSTQCYCSNTIDTSSGGGQLRADSDCNMKCAGNSTEMCGSAGMLSISLTAGTSPSTAPSTPGFVGCYAPGNVATTGNYLFYLSTMTSDICRLACSYKGFANAALSGTTCYCATGASQVGAIQALALCSTPCAGNTTQNCGNGAGTAVGLYTTAGAAPATANKPTGYKGCFNDNVSGTRQLPGYSYTSANMSNTACASTCASRGFSVSGTQSGNACFCGNALPYTLLEDSYCTSACLGVSAEKCGSANTLSVYNATILAATVPKPNTTTTVTTGTATATATGTGIIATATSIVSSLLSGILGGSTSATGTGTRTTGVSSTATASSTASAPGSTQTWVSRGCIQDGSARAINQTSLATLDMTIPKCAAIALSGGFRWFGLENAYQCFVSNTLAYNTSSTSCNQACGGDPATICGGPWCISLYEIVDSSSLPTTTSPASTTTGVSASRTTSGTLSITTSQASSAAATCPAVTVTRVVTVTAGGTTPVASSTLMATSRIARRRHAGSHQLRQDHFVPVRR</sequence>
<protein>
    <recommendedName>
        <fullName evidence="3">WSC domain-containing protein</fullName>
    </recommendedName>
</protein>
<organism evidence="4 5">
    <name type="scientific">Naganishia liquefaciens</name>
    <dbReference type="NCBI Taxonomy" id="104408"/>
    <lineage>
        <taxon>Eukaryota</taxon>
        <taxon>Fungi</taxon>
        <taxon>Dikarya</taxon>
        <taxon>Basidiomycota</taxon>
        <taxon>Agaricomycotina</taxon>
        <taxon>Tremellomycetes</taxon>
        <taxon>Filobasidiales</taxon>
        <taxon>Filobasidiaceae</taxon>
        <taxon>Naganishia</taxon>
    </lineage>
</organism>
<feature type="domain" description="WSC" evidence="3">
    <location>
        <begin position="848"/>
        <end position="940"/>
    </location>
</feature>
<accession>A0A8H3YGH8</accession>
<dbReference type="Pfam" id="PF09362">
    <property type="entry name" value="DUF1996"/>
    <property type="match status" value="1"/>
</dbReference>
<dbReference type="SMART" id="SM00321">
    <property type="entry name" value="WSC"/>
    <property type="match status" value="11"/>
</dbReference>
<evidence type="ECO:0000259" key="3">
    <source>
        <dbReference type="PROSITE" id="PS51212"/>
    </source>
</evidence>
<dbReference type="PANTHER" id="PTHR43662">
    <property type="match status" value="1"/>
</dbReference>
<feature type="domain" description="WSC" evidence="3">
    <location>
        <begin position="1166"/>
        <end position="1261"/>
    </location>
</feature>
<keyword evidence="5" id="KW-1185">Reference proteome</keyword>
<feature type="signal peptide" evidence="2">
    <location>
        <begin position="1"/>
        <end position="22"/>
    </location>
</feature>
<comment type="caution">
    <text evidence="4">The sequence shown here is derived from an EMBL/GenBank/DDBJ whole genome shotgun (WGS) entry which is preliminary data.</text>
</comment>
<dbReference type="InterPro" id="IPR018535">
    <property type="entry name" value="DUF1996"/>
</dbReference>
<feature type="domain" description="WSC" evidence="3">
    <location>
        <begin position="956"/>
        <end position="1048"/>
    </location>
</feature>
<feature type="domain" description="WSC" evidence="3">
    <location>
        <begin position="397"/>
        <end position="492"/>
    </location>
</feature>
<reference evidence="4" key="1">
    <citation type="submission" date="2020-07" db="EMBL/GenBank/DDBJ databases">
        <title>Draft Genome Sequence of a Deep-Sea Yeast, Naganishia (Cryptococcus) liquefaciens strain N6.</title>
        <authorList>
            <person name="Han Y.W."/>
            <person name="Kajitani R."/>
            <person name="Morimoto H."/>
            <person name="Parhat M."/>
            <person name="Tsubouchi H."/>
            <person name="Bakenova O."/>
            <person name="Ogata M."/>
            <person name="Argunhan B."/>
            <person name="Aoki R."/>
            <person name="Kajiwara S."/>
            <person name="Itoh T."/>
            <person name="Iwasaki H."/>
        </authorList>
    </citation>
    <scope>NUCLEOTIDE SEQUENCE</scope>
    <source>
        <strain evidence="4">N6</strain>
    </source>
</reference>
<gene>
    <name evidence="4" type="ORF">NliqN6_5166</name>
</gene>
<proteinExistence type="predicted"/>
<dbReference type="Proteomes" id="UP000620104">
    <property type="component" value="Unassembled WGS sequence"/>
</dbReference>
<feature type="domain" description="WSC" evidence="3">
    <location>
        <begin position="742"/>
        <end position="836"/>
    </location>
</feature>
<evidence type="ECO:0000256" key="2">
    <source>
        <dbReference type="SAM" id="SignalP"/>
    </source>
</evidence>
<evidence type="ECO:0000313" key="5">
    <source>
        <dbReference type="Proteomes" id="UP000620104"/>
    </source>
</evidence>
<feature type="domain" description="WSC" evidence="3">
    <location>
        <begin position="636"/>
        <end position="728"/>
    </location>
</feature>
<dbReference type="OrthoDB" id="74764at2759"/>
<feature type="domain" description="WSC" evidence="3">
    <location>
        <begin position="520"/>
        <end position="618"/>
    </location>
</feature>
<evidence type="ECO:0000313" key="4">
    <source>
        <dbReference type="EMBL" id="GHJ88764.1"/>
    </source>
</evidence>
<dbReference type="InterPro" id="IPR002889">
    <property type="entry name" value="WSC_carb-bd"/>
</dbReference>
<dbReference type="EMBL" id="BLZA01000032">
    <property type="protein sequence ID" value="GHJ88764.1"/>
    <property type="molecule type" value="Genomic_DNA"/>
</dbReference>
<feature type="domain" description="WSC" evidence="3">
    <location>
        <begin position="1057"/>
        <end position="1149"/>
    </location>
</feature>
<feature type="region of interest" description="Disordered" evidence="1">
    <location>
        <begin position="1517"/>
        <end position="1541"/>
    </location>
</feature>
<evidence type="ECO:0000256" key="1">
    <source>
        <dbReference type="SAM" id="MobiDB-lite"/>
    </source>
</evidence>
<name>A0A8H3YGH8_9TREE</name>
<keyword evidence="2" id="KW-0732">Signal</keyword>
<feature type="domain" description="WSC" evidence="3">
    <location>
        <begin position="1545"/>
        <end position="1634"/>
    </location>
</feature>
<dbReference type="Pfam" id="PF01822">
    <property type="entry name" value="WSC"/>
    <property type="match status" value="11"/>
</dbReference>
<feature type="chain" id="PRO_5034500258" description="WSC domain-containing protein" evidence="2">
    <location>
        <begin position="23"/>
        <end position="1727"/>
    </location>
</feature>
<feature type="domain" description="WSC" evidence="3">
    <location>
        <begin position="1374"/>
        <end position="1466"/>
    </location>
</feature>